<comment type="subunit">
    <text evidence="5 6">The basal body constitutes a major portion of the flagellar organelle and consists of four rings (L,P,S, and M) mounted on a central rod. The rod consists of about 26 subunits of FlgG in the distal portion, and FlgB, FlgC and FlgF are thought to build up the proximal portion of the rod with about 6 subunits each.</text>
</comment>
<dbReference type="EMBL" id="PEBX01000003">
    <property type="protein sequence ID" value="PTQ57730.1"/>
    <property type="molecule type" value="Genomic_DNA"/>
</dbReference>
<feature type="domain" description="Flagellar basal body rod protein N-terminal" evidence="7">
    <location>
        <begin position="8"/>
        <end position="34"/>
    </location>
</feature>
<keyword evidence="9" id="KW-0969">Cilium</keyword>
<evidence type="ECO:0000259" key="8">
    <source>
        <dbReference type="Pfam" id="PF06429"/>
    </source>
</evidence>
<organism evidence="9 10">
    <name type="scientific">Candidatus Carbonibacillus altaicus</name>
    <dbReference type="NCBI Taxonomy" id="2163959"/>
    <lineage>
        <taxon>Bacteria</taxon>
        <taxon>Bacillati</taxon>
        <taxon>Bacillota</taxon>
        <taxon>Bacilli</taxon>
        <taxon>Bacillales</taxon>
        <taxon>Candidatus Carbonibacillus</taxon>
    </lineage>
</organism>
<keyword evidence="4 6" id="KW-0975">Bacterial flagellum</keyword>
<dbReference type="Proteomes" id="UP000244338">
    <property type="component" value="Unassembled WGS sequence"/>
</dbReference>
<sequence>MRFPELWIQSSALSLNRLKMDVIAENIANADSTRARFENGQWQPYRRRMVVQQAAPLSFKEMLNNAKRMTSAETARAVRGEVIGVRASGMKEDDAPLRRVYDPTHPDADREGYVLYPNVDLPREMIDLLSASRAYEANVTALSATKAMLQKTLEIGRS</sequence>
<evidence type="ECO:0000256" key="1">
    <source>
        <dbReference type="ARBA" id="ARBA00004117"/>
    </source>
</evidence>
<dbReference type="GO" id="GO:0030694">
    <property type="term" value="C:bacterial-type flagellum basal body, rod"/>
    <property type="evidence" value="ECO:0007669"/>
    <property type="project" value="UniProtKB-UniRule"/>
</dbReference>
<dbReference type="Pfam" id="PF00460">
    <property type="entry name" value="Flg_bb_rod"/>
    <property type="match status" value="1"/>
</dbReference>
<dbReference type="PROSITE" id="PS00588">
    <property type="entry name" value="FLAGELLA_BB_ROD"/>
    <property type="match status" value="1"/>
</dbReference>
<protein>
    <recommendedName>
        <fullName evidence="3 6">Flagellar basal-body rod protein FlgC</fullName>
    </recommendedName>
</protein>
<dbReference type="AlphaFoldDB" id="A0A2R6Y4W7"/>
<dbReference type="InterPro" id="IPR006299">
    <property type="entry name" value="FlgC"/>
</dbReference>
<evidence type="ECO:0000256" key="3">
    <source>
        <dbReference type="ARBA" id="ARBA00017941"/>
    </source>
</evidence>
<accession>A0A2R6Y4W7</accession>
<evidence type="ECO:0000259" key="7">
    <source>
        <dbReference type="Pfam" id="PF00460"/>
    </source>
</evidence>
<comment type="subcellular location">
    <subcellularLocation>
        <location evidence="1 6">Bacterial flagellum basal body</location>
    </subcellularLocation>
</comment>
<dbReference type="InterPro" id="IPR010930">
    <property type="entry name" value="Flg_bb/hook_C_dom"/>
</dbReference>
<evidence type="ECO:0000256" key="4">
    <source>
        <dbReference type="ARBA" id="ARBA00023143"/>
    </source>
</evidence>
<dbReference type="InterPro" id="IPR019776">
    <property type="entry name" value="Flagellar_basal_body_rod_CS"/>
</dbReference>
<evidence type="ECO:0000313" key="10">
    <source>
        <dbReference type="Proteomes" id="UP000244338"/>
    </source>
</evidence>
<dbReference type="PANTHER" id="PTHR30435">
    <property type="entry name" value="FLAGELLAR PROTEIN"/>
    <property type="match status" value="1"/>
</dbReference>
<dbReference type="PANTHER" id="PTHR30435:SF2">
    <property type="entry name" value="FLAGELLAR BASAL-BODY ROD PROTEIN FLGC"/>
    <property type="match status" value="1"/>
</dbReference>
<evidence type="ECO:0000256" key="2">
    <source>
        <dbReference type="ARBA" id="ARBA00009677"/>
    </source>
</evidence>
<comment type="caution">
    <text evidence="9">The sequence shown here is derived from an EMBL/GenBank/DDBJ whole genome shotgun (WGS) entry which is preliminary data.</text>
</comment>
<dbReference type="GO" id="GO:0071978">
    <property type="term" value="P:bacterial-type flagellum-dependent swarming motility"/>
    <property type="evidence" value="ECO:0007669"/>
    <property type="project" value="TreeGrafter"/>
</dbReference>
<keyword evidence="9" id="KW-0966">Cell projection</keyword>
<comment type="similarity">
    <text evidence="2">Belongs to the flagella basal body rod proteins family.</text>
</comment>
<gene>
    <name evidence="9" type="ORF">BSOLF_0925</name>
</gene>
<dbReference type="Pfam" id="PF06429">
    <property type="entry name" value="Flg_bbr_C"/>
    <property type="match status" value="1"/>
</dbReference>
<proteinExistence type="inferred from homology"/>
<feature type="domain" description="Flagellar basal-body/hook protein C-terminal" evidence="8">
    <location>
        <begin position="111"/>
        <end position="154"/>
    </location>
</feature>
<keyword evidence="9" id="KW-0282">Flagellum</keyword>
<dbReference type="NCBIfam" id="TIGR01395">
    <property type="entry name" value="FlgC"/>
    <property type="match status" value="1"/>
</dbReference>
<dbReference type="InterPro" id="IPR001444">
    <property type="entry name" value="Flag_bb_rod_N"/>
</dbReference>
<reference evidence="10" key="1">
    <citation type="journal article" date="2018" name="Sci. Rep.">
        <title>Lignite coal burning seam in the remote Altai Mountains harbors a hydrogen-driven thermophilic microbial community.</title>
        <authorList>
            <person name="Kadnikov V.V."/>
            <person name="Mardanov A.V."/>
            <person name="Ivasenko D.A."/>
            <person name="Antsiferov D.V."/>
            <person name="Beletsky A.V."/>
            <person name="Karnachuk O.V."/>
            <person name="Ravin N.V."/>
        </authorList>
    </citation>
    <scope>NUCLEOTIDE SEQUENCE [LARGE SCALE GENOMIC DNA]</scope>
</reference>
<evidence type="ECO:0000313" key="9">
    <source>
        <dbReference type="EMBL" id="PTQ57730.1"/>
    </source>
</evidence>
<name>A0A2R6Y4W7_9BACL</name>
<evidence type="ECO:0000256" key="5">
    <source>
        <dbReference type="ARBA" id="ARBA00025933"/>
    </source>
</evidence>
<evidence type="ECO:0000256" key="6">
    <source>
        <dbReference type="RuleBase" id="RU362062"/>
    </source>
</evidence>